<gene>
    <name evidence="2" type="ORF">I5L79_15390</name>
</gene>
<reference evidence="2 3" key="1">
    <citation type="submission" date="2020-11" db="EMBL/GenBank/DDBJ databases">
        <title>Hymenobacter sp.</title>
        <authorList>
            <person name="Kim M.K."/>
        </authorList>
    </citation>
    <scope>NUCLEOTIDE SEQUENCE [LARGE SCALE GENOMIC DNA]</scope>
    <source>
        <strain evidence="2 3">BT594</strain>
    </source>
</reference>
<protein>
    <submittedName>
        <fullName evidence="2">Uncharacterized protein</fullName>
    </submittedName>
</protein>
<organism evidence="2 3">
    <name type="scientific">Hymenobacter guriensis</name>
    <dbReference type="NCBI Taxonomy" id="2793065"/>
    <lineage>
        <taxon>Bacteria</taxon>
        <taxon>Pseudomonadati</taxon>
        <taxon>Bacteroidota</taxon>
        <taxon>Cytophagia</taxon>
        <taxon>Cytophagales</taxon>
        <taxon>Hymenobacteraceae</taxon>
        <taxon>Hymenobacter</taxon>
    </lineage>
</organism>
<dbReference type="EMBL" id="JADWYK010000009">
    <property type="protein sequence ID" value="MBG8554939.1"/>
    <property type="molecule type" value="Genomic_DNA"/>
</dbReference>
<accession>A0ABS0L6C4</accession>
<dbReference type="Gene3D" id="3.40.50.200">
    <property type="entry name" value="Peptidase S8/S53 domain"/>
    <property type="match status" value="1"/>
</dbReference>
<feature type="region of interest" description="Disordered" evidence="1">
    <location>
        <begin position="262"/>
        <end position="282"/>
    </location>
</feature>
<dbReference type="InterPro" id="IPR036852">
    <property type="entry name" value="Peptidase_S8/S53_dom_sf"/>
</dbReference>
<evidence type="ECO:0000313" key="3">
    <source>
        <dbReference type="Proteomes" id="UP000601099"/>
    </source>
</evidence>
<comment type="caution">
    <text evidence="2">The sequence shown here is derived from an EMBL/GenBank/DDBJ whole genome shotgun (WGS) entry which is preliminary data.</text>
</comment>
<dbReference type="RefSeq" id="WP_196955953.1">
    <property type="nucleotide sequence ID" value="NZ_JADWYK010000009.1"/>
</dbReference>
<sequence>MPTVAFCFRNFSILGFGLMLLGGCSSEDSLTNATTQSRSVTQVAQAPSLEPVTRLQHQYLLLSSTDKLPADLLEQAWLANGTITGTLPEVGLALATSDDPEFQAKASRMPGIKSVIHDFSYQAPKPQATRTGAAYTAVQPSADAHSLMPWAQATKNTNSAAEQTSVTKGQGTLVAVLGRGNRLMPAFKNRVVGSASFVPGEEAQVAPVRQVASTSPEARVLMVKVLGDEGTGSLGWMLQGLYFATTQRANIVSLDLATAVPSHSKYRDDHGTPNDSSDDTWVNDPQEIQTLLVAISKVMNYASQRGVAVTAPARHMTANGNKRLVHIPADLPNVVAITPQTDLAMLNASAPQRQ</sequence>
<dbReference type="SUPFAM" id="SSF52743">
    <property type="entry name" value="Subtilisin-like"/>
    <property type="match status" value="1"/>
</dbReference>
<keyword evidence="3" id="KW-1185">Reference proteome</keyword>
<dbReference type="Proteomes" id="UP000601099">
    <property type="component" value="Unassembled WGS sequence"/>
</dbReference>
<evidence type="ECO:0000313" key="2">
    <source>
        <dbReference type="EMBL" id="MBG8554939.1"/>
    </source>
</evidence>
<name>A0ABS0L6C4_9BACT</name>
<proteinExistence type="predicted"/>
<evidence type="ECO:0000256" key="1">
    <source>
        <dbReference type="SAM" id="MobiDB-lite"/>
    </source>
</evidence>